<dbReference type="AlphaFoldDB" id="A0A431UVY7"/>
<dbReference type="Proteomes" id="UP000276349">
    <property type="component" value="Unassembled WGS sequence"/>
</dbReference>
<dbReference type="EMBL" id="RXNR01000007">
    <property type="protein sequence ID" value="RTQ95234.1"/>
    <property type="molecule type" value="Genomic_DNA"/>
</dbReference>
<evidence type="ECO:0000256" key="1">
    <source>
        <dbReference type="SAM" id="Phobius"/>
    </source>
</evidence>
<gene>
    <name evidence="2" type="ORF">EKG35_03750</name>
</gene>
<organism evidence="2 3">
    <name type="scientific">Lysinibacillus telephonicus</name>
    <dbReference type="NCBI Taxonomy" id="1714840"/>
    <lineage>
        <taxon>Bacteria</taxon>
        <taxon>Bacillati</taxon>
        <taxon>Bacillota</taxon>
        <taxon>Bacilli</taxon>
        <taxon>Bacillales</taxon>
        <taxon>Bacillaceae</taxon>
        <taxon>Lysinibacillus</taxon>
    </lineage>
</organism>
<keyword evidence="1" id="KW-0472">Membrane</keyword>
<accession>A0A431UVY7</accession>
<keyword evidence="3" id="KW-1185">Reference proteome</keyword>
<protein>
    <recommendedName>
        <fullName evidence="4">Swarming motility protein SwrB</fullName>
    </recommendedName>
</protein>
<reference evidence="2 3" key="1">
    <citation type="submission" date="2018-12" db="EMBL/GenBank/DDBJ databases">
        <authorList>
            <person name="Yu L."/>
        </authorList>
    </citation>
    <scope>NUCLEOTIDE SEQUENCE [LARGE SCALE GENOMIC DNA]</scope>
    <source>
        <strain evidence="2 3">S5H2222</strain>
    </source>
</reference>
<proteinExistence type="predicted"/>
<evidence type="ECO:0000313" key="3">
    <source>
        <dbReference type="Proteomes" id="UP000276349"/>
    </source>
</evidence>
<evidence type="ECO:0008006" key="4">
    <source>
        <dbReference type="Google" id="ProtNLM"/>
    </source>
</evidence>
<keyword evidence="1" id="KW-0812">Transmembrane</keyword>
<keyword evidence="1" id="KW-1133">Transmembrane helix</keyword>
<dbReference type="OrthoDB" id="1708317at2"/>
<name>A0A431UVY7_9BACI</name>
<comment type="caution">
    <text evidence="2">The sequence shown here is derived from an EMBL/GenBank/DDBJ whole genome shotgun (WGS) entry which is preliminary data.</text>
</comment>
<feature type="transmembrane region" description="Helical" evidence="1">
    <location>
        <begin position="6"/>
        <end position="23"/>
    </location>
</feature>
<evidence type="ECO:0000313" key="2">
    <source>
        <dbReference type="EMBL" id="RTQ95234.1"/>
    </source>
</evidence>
<sequence>MVSVLIVILIVSQLICFYFILLLNTKLSKFKDLEIRQDKLIREMDDAISVYLLEMREENDRLIKELSNVKTAEVNKGAIDKKNEAMIETASSLIQKESNTEDFVIESKPVVPKNIVKNAYSQHKNINSASTLNVQKEPIEKTELPTFEQQVLKLHQQGKSIDEIAKITQKGKTEIELFIKFHA</sequence>
<dbReference type="RefSeq" id="WP_126292986.1">
    <property type="nucleotide sequence ID" value="NZ_CP155468.1"/>
</dbReference>